<dbReference type="InterPro" id="IPR029044">
    <property type="entry name" value="Nucleotide-diphossugar_trans"/>
</dbReference>
<dbReference type="Proteomes" id="UP000675881">
    <property type="component" value="Chromosome 1"/>
</dbReference>
<evidence type="ECO:0000256" key="7">
    <source>
        <dbReference type="ARBA" id="ARBA00022968"/>
    </source>
</evidence>
<dbReference type="EC" id="2.4.1.38" evidence="13"/>
<dbReference type="EC" id="2.4.1.-" evidence="13"/>
<evidence type="ECO:0000256" key="5">
    <source>
        <dbReference type="ARBA" id="ARBA00022679"/>
    </source>
</evidence>
<dbReference type="GO" id="GO:0016020">
    <property type="term" value="C:membrane"/>
    <property type="evidence" value="ECO:0007669"/>
    <property type="project" value="UniProtKB-SubCell"/>
</dbReference>
<evidence type="ECO:0000256" key="4">
    <source>
        <dbReference type="ARBA" id="ARBA00022676"/>
    </source>
</evidence>
<evidence type="ECO:0000256" key="6">
    <source>
        <dbReference type="ARBA" id="ARBA00022692"/>
    </source>
</evidence>
<dbReference type="PRINTS" id="PR02050">
    <property type="entry name" value="B14GALTRFASE"/>
</dbReference>
<gene>
    <name evidence="13" type="ORF">LSAA_487</name>
</gene>
<proteinExistence type="inferred from homology"/>
<keyword evidence="6" id="KW-0812">Transmembrane</keyword>
<dbReference type="InterPro" id="IPR003859">
    <property type="entry name" value="Galactosyl_T"/>
</dbReference>
<name>A0A7R8CAL0_LEPSM</name>
<accession>A0A7R8CAL0</accession>
<evidence type="ECO:0000259" key="11">
    <source>
        <dbReference type="Pfam" id="PF02709"/>
    </source>
</evidence>
<comment type="subcellular location">
    <subcellularLocation>
        <location evidence="1">Membrane</location>
        <topology evidence="1">Single-pass type II membrane protein</topology>
    </subcellularLocation>
</comment>
<keyword evidence="14" id="KW-1185">Reference proteome</keyword>
<evidence type="ECO:0000256" key="8">
    <source>
        <dbReference type="ARBA" id="ARBA00022989"/>
    </source>
</evidence>
<dbReference type="Gene3D" id="3.90.550.10">
    <property type="entry name" value="Spore Coat Polysaccharide Biosynthesis Protein SpsA, Chain A"/>
    <property type="match status" value="1"/>
</dbReference>
<evidence type="ECO:0000256" key="1">
    <source>
        <dbReference type="ARBA" id="ARBA00004606"/>
    </source>
</evidence>
<evidence type="ECO:0000256" key="2">
    <source>
        <dbReference type="ARBA" id="ARBA00004922"/>
    </source>
</evidence>
<dbReference type="Pfam" id="PF13733">
    <property type="entry name" value="Glyco_transf_7N"/>
    <property type="match status" value="1"/>
</dbReference>
<dbReference type="EC" id="2.4.1.22" evidence="13"/>
<dbReference type="GO" id="GO:0005794">
    <property type="term" value="C:Golgi apparatus"/>
    <property type="evidence" value="ECO:0007669"/>
    <property type="project" value="TreeGrafter"/>
</dbReference>
<dbReference type="InterPro" id="IPR027791">
    <property type="entry name" value="Galactosyl_T_C"/>
</dbReference>
<evidence type="ECO:0000256" key="10">
    <source>
        <dbReference type="ARBA" id="ARBA00023180"/>
    </source>
</evidence>
<dbReference type="UniPathway" id="UPA00378"/>
<dbReference type="Pfam" id="PF02709">
    <property type="entry name" value="Glyco_transf_7C"/>
    <property type="match status" value="1"/>
</dbReference>
<evidence type="ECO:0000259" key="12">
    <source>
        <dbReference type="Pfam" id="PF13733"/>
    </source>
</evidence>
<dbReference type="GO" id="GO:0004461">
    <property type="term" value="F:lactose synthase activity"/>
    <property type="evidence" value="ECO:0007669"/>
    <property type="project" value="UniProtKB-EC"/>
</dbReference>
<keyword evidence="9" id="KW-0472">Membrane</keyword>
<dbReference type="PANTHER" id="PTHR19300:SF57">
    <property type="entry name" value="BETA-1,4-N-ACETYLGALACTOSAMINYLTRANSFERASE"/>
    <property type="match status" value="1"/>
</dbReference>
<evidence type="ECO:0000256" key="9">
    <source>
        <dbReference type="ARBA" id="ARBA00023136"/>
    </source>
</evidence>
<dbReference type="SUPFAM" id="SSF53448">
    <property type="entry name" value="Nucleotide-diphospho-sugar transferases"/>
    <property type="match status" value="1"/>
</dbReference>
<dbReference type="InterPro" id="IPR027995">
    <property type="entry name" value="Galactosyl_T_N"/>
</dbReference>
<keyword evidence="8" id="KW-1133">Transmembrane helix</keyword>
<keyword evidence="10" id="KW-0325">Glycoprotein</keyword>
<evidence type="ECO:0000313" key="13">
    <source>
        <dbReference type="EMBL" id="CAF2752146.1"/>
    </source>
</evidence>
<keyword evidence="4 13" id="KW-0328">Glycosyltransferase</keyword>
<comment type="pathway">
    <text evidence="2">Protein modification; protein glycosylation.</text>
</comment>
<dbReference type="EMBL" id="HG994580">
    <property type="protein sequence ID" value="CAF2752146.1"/>
    <property type="molecule type" value="Genomic_DNA"/>
</dbReference>
<dbReference type="OrthoDB" id="10038994at2759"/>
<reference evidence="13" key="1">
    <citation type="submission" date="2021-02" db="EMBL/GenBank/DDBJ databases">
        <authorList>
            <person name="Bekaert M."/>
        </authorList>
    </citation>
    <scope>NUCLEOTIDE SEQUENCE</scope>
    <source>
        <strain evidence="13">IoA-00</strain>
    </source>
</reference>
<evidence type="ECO:0000313" key="14">
    <source>
        <dbReference type="Proteomes" id="UP000675881"/>
    </source>
</evidence>
<comment type="similarity">
    <text evidence="3">Belongs to the glycosyltransferase 7 family.</text>
</comment>
<dbReference type="GO" id="GO:0003945">
    <property type="term" value="F:N-acetyllactosamine synthase activity"/>
    <property type="evidence" value="ECO:0007669"/>
    <property type="project" value="UniProtKB-EC"/>
</dbReference>
<sequence>MRGLLLNLFLNLRSKYKILDIYYELIFWNPSNSSSYPNCENIIFWIKYLWKIYMFVQVDIFSPKLCNESASIRESVAIILPYRNRQEHLYTFLQHMHPILTRQRLEYKIYLVNQDGKDPFNRGKLINIGFTEAMKEKKWGCIIMHDVDYMPLNDNNLYTCWKNPHRMMAASSKWLYQYAWPYKTFFGSVAAIKPEQFRSVNGFFNEYYGWGAEDDDLAKRIGYKGMQIDILDENEGLRIGKYKMLPHMKAHPAEDRGEKLKHTKSNMIQNGLNNLKYKIISKKNEALYTNLTVNLLYNT</sequence>
<keyword evidence="7" id="KW-0735">Signal-anchor</keyword>
<dbReference type="AlphaFoldDB" id="A0A7R8CAL0"/>
<evidence type="ECO:0000256" key="3">
    <source>
        <dbReference type="ARBA" id="ARBA00005735"/>
    </source>
</evidence>
<dbReference type="PANTHER" id="PTHR19300">
    <property type="entry name" value="BETA-1,4-GALACTOSYLTRANSFERASE"/>
    <property type="match status" value="1"/>
</dbReference>
<organism evidence="13 14">
    <name type="scientific">Lepeophtheirus salmonis</name>
    <name type="common">Salmon louse</name>
    <name type="synonym">Caligus salmonis</name>
    <dbReference type="NCBI Taxonomy" id="72036"/>
    <lineage>
        <taxon>Eukaryota</taxon>
        <taxon>Metazoa</taxon>
        <taxon>Ecdysozoa</taxon>
        <taxon>Arthropoda</taxon>
        <taxon>Crustacea</taxon>
        <taxon>Multicrustacea</taxon>
        <taxon>Hexanauplia</taxon>
        <taxon>Copepoda</taxon>
        <taxon>Siphonostomatoida</taxon>
        <taxon>Caligidae</taxon>
        <taxon>Lepeophtheirus</taxon>
    </lineage>
</organism>
<feature type="domain" description="Galactosyltransferase N-terminal" evidence="12">
    <location>
        <begin position="60"/>
        <end position="160"/>
    </location>
</feature>
<keyword evidence="5 13" id="KW-0808">Transferase</keyword>
<dbReference type="GO" id="GO:0005975">
    <property type="term" value="P:carbohydrate metabolic process"/>
    <property type="evidence" value="ECO:0007669"/>
    <property type="project" value="InterPro"/>
</dbReference>
<protein>
    <submittedName>
        <fullName evidence="13">B4GALT1</fullName>
        <ecNumber evidence="13">2.4.1.-</ecNumber>
        <ecNumber evidence="13">2.4.1.22</ecNumber>
        <ecNumber evidence="13">2.4.1.38</ecNumber>
        <ecNumber evidence="13">2.4.1.90</ecNumber>
    </submittedName>
</protein>
<feature type="domain" description="Galactosyltransferase C-terminal" evidence="11">
    <location>
        <begin position="166"/>
        <end position="247"/>
    </location>
</feature>
<dbReference type="EC" id="2.4.1.90" evidence="13"/>
<dbReference type="GO" id="GO:0003831">
    <property type="term" value="F:beta-N-acetylglucosaminylglycopeptide beta-1,4-galactosyltransferase activity"/>
    <property type="evidence" value="ECO:0007669"/>
    <property type="project" value="UniProtKB-EC"/>
</dbReference>